<gene>
    <name evidence="1" type="ORF">FRUB_01802</name>
</gene>
<evidence type="ECO:0000313" key="2">
    <source>
        <dbReference type="Proteomes" id="UP000214646"/>
    </source>
</evidence>
<reference evidence="2" key="1">
    <citation type="submission" date="2017-06" db="EMBL/GenBank/DDBJ databases">
        <title>Genome analysis of Fimbriiglobus ruber SP5, the first member of the order Planctomycetales with confirmed chitinolytic capability.</title>
        <authorList>
            <person name="Ravin N.V."/>
            <person name="Rakitin A.L."/>
            <person name="Ivanova A.A."/>
            <person name="Beletsky A.V."/>
            <person name="Kulichevskaya I.S."/>
            <person name="Mardanov A.V."/>
            <person name="Dedysh S.N."/>
        </authorList>
    </citation>
    <scope>NUCLEOTIDE SEQUENCE [LARGE SCALE GENOMIC DNA]</scope>
    <source>
        <strain evidence="2">SP5</strain>
    </source>
</reference>
<proteinExistence type="predicted"/>
<evidence type="ECO:0000313" key="1">
    <source>
        <dbReference type="EMBL" id="OWK45471.1"/>
    </source>
</evidence>
<dbReference type="RefSeq" id="WP_261341133.1">
    <property type="nucleotide sequence ID" value="NZ_NIDE01000002.1"/>
</dbReference>
<comment type="caution">
    <text evidence="1">The sequence shown here is derived from an EMBL/GenBank/DDBJ whole genome shotgun (WGS) entry which is preliminary data.</text>
</comment>
<accession>A0A225DVR4</accession>
<dbReference type="Proteomes" id="UP000214646">
    <property type="component" value="Unassembled WGS sequence"/>
</dbReference>
<protein>
    <submittedName>
        <fullName evidence="1">Uncharacterized protein</fullName>
    </submittedName>
</protein>
<sequence length="41" mass="4493">MSELEGNRDLTLTTARPYVIGYLCQQLAAQRVVVEVALAAE</sequence>
<keyword evidence="2" id="KW-1185">Reference proteome</keyword>
<name>A0A225DVR4_9BACT</name>
<dbReference type="EMBL" id="NIDE01000002">
    <property type="protein sequence ID" value="OWK45471.1"/>
    <property type="molecule type" value="Genomic_DNA"/>
</dbReference>
<dbReference type="AlphaFoldDB" id="A0A225DVR4"/>
<organism evidence="1 2">
    <name type="scientific">Fimbriiglobus ruber</name>
    <dbReference type="NCBI Taxonomy" id="1908690"/>
    <lineage>
        <taxon>Bacteria</taxon>
        <taxon>Pseudomonadati</taxon>
        <taxon>Planctomycetota</taxon>
        <taxon>Planctomycetia</taxon>
        <taxon>Gemmatales</taxon>
        <taxon>Gemmataceae</taxon>
        <taxon>Fimbriiglobus</taxon>
    </lineage>
</organism>